<sequence>MDDIERATELLTDIEKGTSDACQHIQSLLDKAEKGEISTSKGLSFLEMKYQMLLSYLINLTYVLLQKTRGQSIQADLAIFRLTEIRTVLEKLRPIDQKLKYQIDKLIRTAVTGDSGSNDPLRFKANPDNMINKLEGEASDEESNSDEEKERKPRVYVPPKLAAVHYDGDETMEDKKQRQQEKAQRRAASSSVVRELAHQLTDAPEEIQETRDLHRMKVDKRAKEIKEYEEQYFTRVSVSKKERNAARRLGTTSSLNSLTQFDDISALMGDGGDTHQDGPSRKKQKTGGKGKGKKGKKGGFKKKKRKF</sequence>
<evidence type="ECO:0000313" key="4">
    <source>
        <dbReference type="Proteomes" id="UP000242188"/>
    </source>
</evidence>
<dbReference type="GO" id="GO:0032040">
    <property type="term" value="C:small-subunit processome"/>
    <property type="evidence" value="ECO:0007669"/>
    <property type="project" value="TreeGrafter"/>
</dbReference>
<feature type="compositionally biased region" description="Basic and acidic residues" evidence="2">
    <location>
        <begin position="173"/>
        <end position="184"/>
    </location>
</feature>
<keyword evidence="4" id="KW-1185">Reference proteome</keyword>
<feature type="compositionally biased region" description="Polar residues" evidence="2">
    <location>
        <begin position="250"/>
        <end position="262"/>
    </location>
</feature>
<comment type="similarity">
    <text evidence="1">Belongs to the SAS10 family.</text>
</comment>
<proteinExistence type="inferred from homology"/>
<feature type="region of interest" description="Disordered" evidence="2">
    <location>
        <begin position="135"/>
        <end position="214"/>
    </location>
</feature>
<feature type="region of interest" description="Disordered" evidence="2">
    <location>
        <begin position="240"/>
        <end position="307"/>
    </location>
</feature>
<dbReference type="Proteomes" id="UP000242188">
    <property type="component" value="Unassembled WGS sequence"/>
</dbReference>
<dbReference type="InterPro" id="IPR007146">
    <property type="entry name" value="Sas10/Utp3/C1D"/>
</dbReference>
<dbReference type="GO" id="GO:0000462">
    <property type="term" value="P:maturation of SSU-rRNA from tricistronic rRNA transcript (SSU-rRNA, 5.8S rRNA, LSU-rRNA)"/>
    <property type="evidence" value="ECO:0007669"/>
    <property type="project" value="TreeGrafter"/>
</dbReference>
<dbReference type="PANTHER" id="PTHR13237:SF9">
    <property type="entry name" value="NEUROGUIDIN"/>
    <property type="match status" value="1"/>
</dbReference>
<comment type="caution">
    <text evidence="3">The sequence shown here is derived from an EMBL/GenBank/DDBJ whole genome shotgun (WGS) entry which is preliminary data.</text>
</comment>
<evidence type="ECO:0000256" key="1">
    <source>
        <dbReference type="ARBA" id="ARBA00010979"/>
    </source>
</evidence>
<dbReference type="AlphaFoldDB" id="A0A210PLL7"/>
<feature type="compositionally biased region" description="Basic residues" evidence="2">
    <location>
        <begin position="281"/>
        <end position="307"/>
    </location>
</feature>
<gene>
    <name evidence="3" type="ORF">KP79_PYT13990</name>
</gene>
<dbReference type="STRING" id="6573.A0A210PLL7"/>
<dbReference type="Pfam" id="PF04000">
    <property type="entry name" value="Sas10_Utp3"/>
    <property type="match status" value="1"/>
</dbReference>
<organism evidence="3 4">
    <name type="scientific">Mizuhopecten yessoensis</name>
    <name type="common">Japanese scallop</name>
    <name type="synonym">Patinopecten yessoensis</name>
    <dbReference type="NCBI Taxonomy" id="6573"/>
    <lineage>
        <taxon>Eukaryota</taxon>
        <taxon>Metazoa</taxon>
        <taxon>Spiralia</taxon>
        <taxon>Lophotrochozoa</taxon>
        <taxon>Mollusca</taxon>
        <taxon>Bivalvia</taxon>
        <taxon>Autobranchia</taxon>
        <taxon>Pteriomorphia</taxon>
        <taxon>Pectinida</taxon>
        <taxon>Pectinoidea</taxon>
        <taxon>Pectinidae</taxon>
        <taxon>Mizuhopecten</taxon>
    </lineage>
</organism>
<dbReference type="EMBL" id="NEDP02005590">
    <property type="protein sequence ID" value="OWF37389.1"/>
    <property type="molecule type" value="Genomic_DNA"/>
</dbReference>
<protein>
    <submittedName>
        <fullName evidence="3">Neuroguidin</fullName>
    </submittedName>
</protein>
<dbReference type="OrthoDB" id="203440at2759"/>
<accession>A0A210PLL7</accession>
<name>A0A210PLL7_MIZYE</name>
<reference evidence="3 4" key="1">
    <citation type="journal article" date="2017" name="Nat. Ecol. Evol.">
        <title>Scallop genome provides insights into evolution of bilaterian karyotype and development.</title>
        <authorList>
            <person name="Wang S."/>
            <person name="Zhang J."/>
            <person name="Jiao W."/>
            <person name="Li J."/>
            <person name="Xun X."/>
            <person name="Sun Y."/>
            <person name="Guo X."/>
            <person name="Huan P."/>
            <person name="Dong B."/>
            <person name="Zhang L."/>
            <person name="Hu X."/>
            <person name="Sun X."/>
            <person name="Wang J."/>
            <person name="Zhao C."/>
            <person name="Wang Y."/>
            <person name="Wang D."/>
            <person name="Huang X."/>
            <person name="Wang R."/>
            <person name="Lv J."/>
            <person name="Li Y."/>
            <person name="Zhang Z."/>
            <person name="Liu B."/>
            <person name="Lu W."/>
            <person name="Hui Y."/>
            <person name="Liang J."/>
            <person name="Zhou Z."/>
            <person name="Hou R."/>
            <person name="Li X."/>
            <person name="Liu Y."/>
            <person name="Li H."/>
            <person name="Ning X."/>
            <person name="Lin Y."/>
            <person name="Zhao L."/>
            <person name="Xing Q."/>
            <person name="Dou J."/>
            <person name="Li Y."/>
            <person name="Mao J."/>
            <person name="Guo H."/>
            <person name="Dou H."/>
            <person name="Li T."/>
            <person name="Mu C."/>
            <person name="Jiang W."/>
            <person name="Fu Q."/>
            <person name="Fu X."/>
            <person name="Miao Y."/>
            <person name="Liu J."/>
            <person name="Yu Q."/>
            <person name="Li R."/>
            <person name="Liao H."/>
            <person name="Li X."/>
            <person name="Kong Y."/>
            <person name="Jiang Z."/>
            <person name="Chourrout D."/>
            <person name="Li R."/>
            <person name="Bao Z."/>
        </authorList>
    </citation>
    <scope>NUCLEOTIDE SEQUENCE [LARGE SCALE GENOMIC DNA]</scope>
    <source>
        <strain evidence="3 4">PY_sf001</strain>
    </source>
</reference>
<evidence type="ECO:0000313" key="3">
    <source>
        <dbReference type="EMBL" id="OWF37389.1"/>
    </source>
</evidence>
<dbReference type="PANTHER" id="PTHR13237">
    <property type="entry name" value="SOMETHING ABOUT SILENCING PROTEIN 10-RELATED"/>
    <property type="match status" value="1"/>
</dbReference>
<evidence type="ECO:0000256" key="2">
    <source>
        <dbReference type="SAM" id="MobiDB-lite"/>
    </source>
</evidence>